<feature type="domain" description="FHA" evidence="3">
    <location>
        <begin position="29"/>
        <end position="78"/>
    </location>
</feature>
<dbReference type="GO" id="GO:0000160">
    <property type="term" value="P:phosphorelay signal transduction system"/>
    <property type="evidence" value="ECO:0007669"/>
    <property type="project" value="InterPro"/>
</dbReference>
<name>H5SN36_9CHLR</name>
<dbReference type="InterPro" id="IPR036388">
    <property type="entry name" value="WH-like_DNA-bd_sf"/>
</dbReference>
<keyword evidence="1 2" id="KW-0238">DNA-binding</keyword>
<dbReference type="InterPro" id="IPR050923">
    <property type="entry name" value="Cell_Proc_Reg/RNA_Proc"/>
</dbReference>
<dbReference type="Pfam" id="PF00486">
    <property type="entry name" value="Trans_reg_C"/>
    <property type="match status" value="1"/>
</dbReference>
<dbReference type="SMART" id="SM00862">
    <property type="entry name" value="Trans_reg_C"/>
    <property type="match status" value="1"/>
</dbReference>
<dbReference type="Gene3D" id="1.10.10.10">
    <property type="entry name" value="Winged helix-like DNA-binding domain superfamily/Winged helix DNA-binding domain"/>
    <property type="match status" value="1"/>
</dbReference>
<gene>
    <name evidence="5" type="ORF">HGMM_F51E07C17</name>
</gene>
<dbReference type="InterPro" id="IPR016032">
    <property type="entry name" value="Sig_transdc_resp-reg_C-effctor"/>
</dbReference>
<dbReference type="SUPFAM" id="SSF46894">
    <property type="entry name" value="C-terminal effector domain of the bipartite response regulators"/>
    <property type="match status" value="1"/>
</dbReference>
<dbReference type="SUPFAM" id="SSF49879">
    <property type="entry name" value="SMAD/FHA domain"/>
    <property type="match status" value="1"/>
</dbReference>
<dbReference type="SMART" id="SM00240">
    <property type="entry name" value="FHA"/>
    <property type="match status" value="1"/>
</dbReference>
<evidence type="ECO:0000259" key="4">
    <source>
        <dbReference type="PROSITE" id="PS51755"/>
    </source>
</evidence>
<dbReference type="CDD" id="cd00060">
    <property type="entry name" value="FHA"/>
    <property type="match status" value="1"/>
</dbReference>
<dbReference type="AlphaFoldDB" id="H5SN36"/>
<dbReference type="EMBL" id="AP011779">
    <property type="protein sequence ID" value="BAL57572.1"/>
    <property type="molecule type" value="Genomic_DNA"/>
</dbReference>
<dbReference type="Pfam" id="PF00498">
    <property type="entry name" value="FHA"/>
    <property type="match status" value="1"/>
</dbReference>
<dbReference type="InterPro" id="IPR001867">
    <property type="entry name" value="OmpR/PhoB-type_DNA-bd"/>
</dbReference>
<evidence type="ECO:0000256" key="2">
    <source>
        <dbReference type="PROSITE-ProRule" id="PRU01091"/>
    </source>
</evidence>
<dbReference type="PROSITE" id="PS50006">
    <property type="entry name" value="FHA_DOMAIN"/>
    <property type="match status" value="1"/>
</dbReference>
<dbReference type="InterPro" id="IPR008984">
    <property type="entry name" value="SMAD_FHA_dom_sf"/>
</dbReference>
<dbReference type="GO" id="GO:0003677">
    <property type="term" value="F:DNA binding"/>
    <property type="evidence" value="ECO:0007669"/>
    <property type="project" value="UniProtKB-UniRule"/>
</dbReference>
<reference evidence="5" key="2">
    <citation type="journal article" date="2012" name="PLoS ONE">
        <title>A Deeply Branching Thermophilic Bacterium with an Ancient Acetyl-CoA Pathway Dominates a Subsurface Ecosystem.</title>
        <authorList>
            <person name="Takami H."/>
            <person name="Noguchi H."/>
            <person name="Takaki Y."/>
            <person name="Uchiyama I."/>
            <person name="Toyoda A."/>
            <person name="Nishi S."/>
            <person name="Chee G.-J."/>
            <person name="Arai W."/>
            <person name="Nunoura T."/>
            <person name="Itoh T."/>
            <person name="Hattori M."/>
            <person name="Takai K."/>
        </authorList>
    </citation>
    <scope>NUCLEOTIDE SEQUENCE</scope>
</reference>
<dbReference type="InterPro" id="IPR000253">
    <property type="entry name" value="FHA_dom"/>
</dbReference>
<proteinExistence type="predicted"/>
<feature type="DNA-binding region" description="OmpR/PhoB-type" evidence="2">
    <location>
        <begin position="108"/>
        <end position="206"/>
    </location>
</feature>
<sequence>MNEAVARLVISDGWPEKIGQEIALHQDVTTLGRMADCQIVIDSQFVSRRHAQIIRRGQGYWLRDLGSKNGTLVNNEPVTTETLLKDGALIQVGQVTFRFVEASITQTYPISTRPPMKLRVDAASRQVWLGNQKLSPPLSLKQFNLLLYLYQRTGQAVSKDEIAAAVWPEVEAIYDYQVDKMVSRLRKRIGAEWIETVWGYGYRLRPEL</sequence>
<evidence type="ECO:0000313" key="5">
    <source>
        <dbReference type="EMBL" id="BAL57572.1"/>
    </source>
</evidence>
<feature type="domain" description="OmpR/PhoB-type" evidence="4">
    <location>
        <begin position="108"/>
        <end position="206"/>
    </location>
</feature>
<dbReference type="CDD" id="cd00383">
    <property type="entry name" value="trans_reg_C"/>
    <property type="match status" value="1"/>
</dbReference>
<dbReference type="Gene3D" id="2.60.200.20">
    <property type="match status" value="1"/>
</dbReference>
<evidence type="ECO:0000259" key="3">
    <source>
        <dbReference type="PROSITE" id="PS50006"/>
    </source>
</evidence>
<accession>H5SN36</accession>
<evidence type="ECO:0000256" key="1">
    <source>
        <dbReference type="ARBA" id="ARBA00023125"/>
    </source>
</evidence>
<protein>
    <submittedName>
        <fullName evidence="5">Two component response transcriptional regulator</fullName>
    </submittedName>
</protein>
<organism evidence="5">
    <name type="scientific">uncultured Chloroflexota bacterium</name>
    <dbReference type="NCBI Taxonomy" id="166587"/>
    <lineage>
        <taxon>Bacteria</taxon>
        <taxon>Bacillati</taxon>
        <taxon>Chloroflexota</taxon>
        <taxon>environmental samples</taxon>
    </lineage>
</organism>
<dbReference type="PROSITE" id="PS51755">
    <property type="entry name" value="OMPR_PHOB"/>
    <property type="match status" value="1"/>
</dbReference>
<reference evidence="5" key="1">
    <citation type="journal article" date="2005" name="Environ. Microbiol.">
        <title>Genetic and functional properties of uncultivated thermophilic crenarchaeotes from a subsurface gold mine as revealed by analysis of genome fragments.</title>
        <authorList>
            <person name="Nunoura T."/>
            <person name="Hirayama H."/>
            <person name="Takami H."/>
            <person name="Oida H."/>
            <person name="Nishi S."/>
            <person name="Shimamura S."/>
            <person name="Suzuki Y."/>
            <person name="Inagaki F."/>
            <person name="Takai K."/>
            <person name="Nealson K.H."/>
            <person name="Horikoshi K."/>
        </authorList>
    </citation>
    <scope>NUCLEOTIDE SEQUENCE</scope>
</reference>
<dbReference type="GO" id="GO:0006355">
    <property type="term" value="P:regulation of DNA-templated transcription"/>
    <property type="evidence" value="ECO:0007669"/>
    <property type="project" value="InterPro"/>
</dbReference>
<dbReference type="PANTHER" id="PTHR23308">
    <property type="entry name" value="NUCLEAR INHIBITOR OF PROTEIN PHOSPHATASE-1"/>
    <property type="match status" value="1"/>
</dbReference>